<sequence length="98" mass="11137">MKVHWTARAEARLDAIHAYIAQDNPATALRVAQQILRRSGQIAAFPNSGRRVPDYTRDDVRELIEGNYRIVYRLLADRIDVLAVMHCAQLLPIDLGEL</sequence>
<organism evidence="3">
    <name type="scientific">mine drainage metagenome</name>
    <dbReference type="NCBI Taxonomy" id="410659"/>
    <lineage>
        <taxon>unclassified sequences</taxon>
        <taxon>metagenomes</taxon>
        <taxon>ecological metagenomes</taxon>
    </lineage>
</organism>
<accession>T1BJX5</accession>
<dbReference type="Pfam" id="PF05016">
    <property type="entry name" value="ParE_toxin"/>
    <property type="match status" value="1"/>
</dbReference>
<evidence type="ECO:0000256" key="2">
    <source>
        <dbReference type="ARBA" id="ARBA00022649"/>
    </source>
</evidence>
<protein>
    <submittedName>
        <fullName evidence="3">Plasmid stabilization system</fullName>
    </submittedName>
</protein>
<dbReference type="InterPro" id="IPR007712">
    <property type="entry name" value="RelE/ParE_toxin"/>
</dbReference>
<evidence type="ECO:0000313" key="3">
    <source>
        <dbReference type="EMBL" id="EQD68813.1"/>
    </source>
</evidence>
<dbReference type="InterPro" id="IPR035093">
    <property type="entry name" value="RelE/ParE_toxin_dom_sf"/>
</dbReference>
<reference evidence="3" key="2">
    <citation type="journal article" date="2014" name="ISME J.">
        <title>Microbial stratification in low pH oxic and suboxic macroscopic growths along an acid mine drainage.</title>
        <authorList>
            <person name="Mendez-Garcia C."/>
            <person name="Mesa V."/>
            <person name="Sprenger R.R."/>
            <person name="Richter M."/>
            <person name="Diez M.S."/>
            <person name="Solano J."/>
            <person name="Bargiela R."/>
            <person name="Golyshina O.V."/>
            <person name="Manteca A."/>
            <person name="Ramos J.L."/>
            <person name="Gallego J.R."/>
            <person name="Llorente I."/>
            <person name="Martins Dos Santos V.A."/>
            <person name="Jensen O.N."/>
            <person name="Pelaez A.I."/>
            <person name="Sanchez J."/>
            <person name="Ferrer M."/>
        </authorList>
    </citation>
    <scope>NUCLEOTIDE SEQUENCE</scope>
</reference>
<dbReference type="PANTHER" id="PTHR33755:SF5">
    <property type="entry name" value="TYPE II TOXIN-ANTITOXIN SYSTEM RELE_PARE FAMILY TOXIN"/>
    <property type="match status" value="1"/>
</dbReference>
<comment type="caution">
    <text evidence="3">The sequence shown here is derived from an EMBL/GenBank/DDBJ whole genome shotgun (WGS) entry which is preliminary data.</text>
</comment>
<keyword evidence="2" id="KW-1277">Toxin-antitoxin system</keyword>
<dbReference type="InterPro" id="IPR051803">
    <property type="entry name" value="TA_system_RelE-like_toxin"/>
</dbReference>
<dbReference type="Gene3D" id="3.30.2310.20">
    <property type="entry name" value="RelE-like"/>
    <property type="match status" value="1"/>
</dbReference>
<name>T1BJX5_9ZZZZ</name>
<reference evidence="3" key="1">
    <citation type="submission" date="2013-08" db="EMBL/GenBank/DDBJ databases">
        <authorList>
            <person name="Mendez C."/>
            <person name="Richter M."/>
            <person name="Ferrer M."/>
            <person name="Sanchez J."/>
        </authorList>
    </citation>
    <scope>NUCLEOTIDE SEQUENCE</scope>
</reference>
<proteinExistence type="inferred from homology"/>
<gene>
    <name evidence="3" type="ORF">B1B_05580</name>
</gene>
<dbReference type="EMBL" id="AUZY01003537">
    <property type="protein sequence ID" value="EQD68813.1"/>
    <property type="molecule type" value="Genomic_DNA"/>
</dbReference>
<dbReference type="AlphaFoldDB" id="T1BJX5"/>
<comment type="similarity">
    <text evidence="1">Belongs to the RelE toxin family.</text>
</comment>
<dbReference type="PANTHER" id="PTHR33755">
    <property type="entry name" value="TOXIN PARE1-RELATED"/>
    <property type="match status" value="1"/>
</dbReference>
<evidence type="ECO:0000256" key="1">
    <source>
        <dbReference type="ARBA" id="ARBA00006226"/>
    </source>
</evidence>